<evidence type="ECO:0000313" key="2">
    <source>
        <dbReference type="WBParaSite" id="ES5_v2.g11158.t1"/>
    </source>
</evidence>
<dbReference type="Proteomes" id="UP000887579">
    <property type="component" value="Unplaced"/>
</dbReference>
<name>A0AC34F2C4_9BILA</name>
<reference evidence="2" key="1">
    <citation type="submission" date="2022-11" db="UniProtKB">
        <authorList>
            <consortium name="WormBaseParasite"/>
        </authorList>
    </citation>
    <scope>IDENTIFICATION</scope>
</reference>
<dbReference type="WBParaSite" id="ES5_v2.g11158.t1">
    <property type="protein sequence ID" value="ES5_v2.g11158.t1"/>
    <property type="gene ID" value="ES5_v2.g11158"/>
</dbReference>
<evidence type="ECO:0000313" key="1">
    <source>
        <dbReference type="Proteomes" id="UP000887579"/>
    </source>
</evidence>
<sequence length="630" mass="70075">MAAIAGERFSLQNLRPVYNVLGIDLGTTNTVVAVWMAGRPNPEVITVENNERIIPSYVWCKADGTFDVGKNAARNLKQFPNDVCYDAKRMIGQHFTNITALQGEYWSFKVVNNNGRPAYQLSNGKIIEPEEISTQVLKKAKSIAEAYVGAALQHAVITVPAYFNNNQKQATKEAAEKAGLTVLSIETEPTAAAFAFNYDHKRFDDYNLFVFDLGGGTFDITIMSIKDGRFIVGASGGDNNLGGRDFDNVLMKELIKRLKNNGVQNLESVKSKIRLRNLAEATKISLSACDKEIVNCSDFTANGQQDNGFEFTKTEFENLSKPLKSALRDACLKALAEAKMEPGDFNNVLLIGGSSRMPMVTELLNELFPHSLDQQFYQSRGLNPDEAVAYGAAIRAAQLSDPNHRDYTGPITNALPIGIGIALIEDQYSLMIKGQTKFPTKVKKRYFTTENDQKSAAIVVYEGERIQASQNQEILSFTVPNLPPGLAGDVYVDVTFVLDKNGLLTVLAKSPTSSAEETIDYRKVRQAGKPIEQLFKELALNAESDQQKKILIEARLELRSNVENIKNRYNNEKNIPHNKKQLIMDNCDEVIDWLDENPDATLDEEMINLAKKIEKDAKELIDLRLMTMSS</sequence>
<organism evidence="1 2">
    <name type="scientific">Panagrolaimus sp. ES5</name>
    <dbReference type="NCBI Taxonomy" id="591445"/>
    <lineage>
        <taxon>Eukaryota</taxon>
        <taxon>Metazoa</taxon>
        <taxon>Ecdysozoa</taxon>
        <taxon>Nematoda</taxon>
        <taxon>Chromadorea</taxon>
        <taxon>Rhabditida</taxon>
        <taxon>Tylenchina</taxon>
        <taxon>Panagrolaimomorpha</taxon>
        <taxon>Panagrolaimoidea</taxon>
        <taxon>Panagrolaimidae</taxon>
        <taxon>Panagrolaimus</taxon>
    </lineage>
</organism>
<proteinExistence type="predicted"/>
<accession>A0AC34F2C4</accession>
<protein>
    <submittedName>
        <fullName evidence="2">Heat shock protein 70</fullName>
    </submittedName>
</protein>